<dbReference type="PANTHER" id="PTHR31147">
    <property type="entry name" value="ACYL TRANSFERASE 4"/>
    <property type="match status" value="1"/>
</dbReference>
<evidence type="ECO:0008006" key="5">
    <source>
        <dbReference type="Google" id="ProtNLM"/>
    </source>
</evidence>
<dbReference type="EMBL" id="CM029053">
    <property type="protein sequence ID" value="KAG2547351.1"/>
    <property type="molecule type" value="Genomic_DNA"/>
</dbReference>
<evidence type="ECO:0000313" key="4">
    <source>
        <dbReference type="Proteomes" id="UP000823388"/>
    </source>
</evidence>
<dbReference type="Pfam" id="PF02458">
    <property type="entry name" value="Transferase"/>
    <property type="match status" value="1"/>
</dbReference>
<dbReference type="InterPro" id="IPR050898">
    <property type="entry name" value="Plant_acyltransferase"/>
</dbReference>
<evidence type="ECO:0000313" key="3">
    <source>
        <dbReference type="EMBL" id="KAG2547351.1"/>
    </source>
</evidence>
<dbReference type="GO" id="GO:0016747">
    <property type="term" value="F:acyltransferase activity, transferring groups other than amino-acyl groups"/>
    <property type="evidence" value="ECO:0007669"/>
    <property type="project" value="UniProtKB-ARBA"/>
</dbReference>
<gene>
    <name evidence="3" type="ORF">PVAP13_9KG080500</name>
</gene>
<keyword evidence="4" id="KW-1185">Reference proteome</keyword>
<name>A0A8T0NBL9_PANVG</name>
<dbReference type="Proteomes" id="UP000823388">
    <property type="component" value="Chromosome 9K"/>
</dbReference>
<comment type="caution">
    <text evidence="3">The sequence shown here is derived from an EMBL/GenBank/DDBJ whole genome shotgun (WGS) entry which is preliminary data.</text>
</comment>
<reference evidence="3" key="1">
    <citation type="submission" date="2020-05" db="EMBL/GenBank/DDBJ databases">
        <title>WGS assembly of Panicum virgatum.</title>
        <authorList>
            <person name="Lovell J.T."/>
            <person name="Jenkins J."/>
            <person name="Shu S."/>
            <person name="Juenger T.E."/>
            <person name="Schmutz J."/>
        </authorList>
    </citation>
    <scope>NUCLEOTIDE SEQUENCE</scope>
    <source>
        <strain evidence="3">AP13</strain>
    </source>
</reference>
<proteinExistence type="inferred from homology"/>
<dbReference type="InterPro" id="IPR023213">
    <property type="entry name" value="CAT-like_dom_sf"/>
</dbReference>
<dbReference type="AlphaFoldDB" id="A0A8T0NBL9"/>
<dbReference type="Gene3D" id="3.30.559.10">
    <property type="entry name" value="Chloramphenicol acetyltransferase-like domain"/>
    <property type="match status" value="2"/>
</dbReference>
<evidence type="ECO:0000256" key="2">
    <source>
        <dbReference type="ARBA" id="ARBA00022679"/>
    </source>
</evidence>
<protein>
    <recommendedName>
        <fullName evidence="5">Benzyl alcohol O-benzoyltransferase</fullName>
    </recommendedName>
</protein>
<sequence length="318" mass="34398">MADAPGLSQFLGAVAELARGAPTSSVLPVWKRELLEGRNQQQHTALVHGKLDEVRLGSDTDTDIDTAKASSSAMLLLDDNAALRLRSFFFGPREIAALRTQLPPHLQKRATKFDTISGWIWKFRTAALAPDPGEVMTLTVVVNARGRDAVAVGIPVGYYGNAFALPVATSTAGELCRYSLSHAVELVNKAKNQVDMEYMRSEADLIALRRGQSSHFTAGMYSVADQTKARFGDLDFGWGKAVYGGPANAVCVPSLPWLASFLLASNNASGEDGIVVPMCLPGPAMDRMTEEMSKLLRQSTDMTLLHQPHVFPVKRSAL</sequence>
<keyword evidence="2" id="KW-0808">Transferase</keyword>
<dbReference type="PANTHER" id="PTHR31147:SF66">
    <property type="entry name" value="OS05G0315700 PROTEIN"/>
    <property type="match status" value="1"/>
</dbReference>
<evidence type="ECO:0000256" key="1">
    <source>
        <dbReference type="ARBA" id="ARBA00009861"/>
    </source>
</evidence>
<comment type="similarity">
    <text evidence="1">Belongs to the plant acyltransferase family.</text>
</comment>
<organism evidence="3 4">
    <name type="scientific">Panicum virgatum</name>
    <name type="common">Blackwell switchgrass</name>
    <dbReference type="NCBI Taxonomy" id="38727"/>
    <lineage>
        <taxon>Eukaryota</taxon>
        <taxon>Viridiplantae</taxon>
        <taxon>Streptophyta</taxon>
        <taxon>Embryophyta</taxon>
        <taxon>Tracheophyta</taxon>
        <taxon>Spermatophyta</taxon>
        <taxon>Magnoliopsida</taxon>
        <taxon>Liliopsida</taxon>
        <taxon>Poales</taxon>
        <taxon>Poaceae</taxon>
        <taxon>PACMAD clade</taxon>
        <taxon>Panicoideae</taxon>
        <taxon>Panicodae</taxon>
        <taxon>Paniceae</taxon>
        <taxon>Panicinae</taxon>
        <taxon>Panicum</taxon>
        <taxon>Panicum sect. Hiantes</taxon>
    </lineage>
</organism>
<accession>A0A8T0NBL9</accession>